<dbReference type="PROSITE" id="PS00375">
    <property type="entry name" value="UDPGT"/>
    <property type="match status" value="1"/>
</dbReference>
<dbReference type="PANTHER" id="PTHR48048:SF45">
    <property type="entry name" value="GLYCOSYLTRANSFERASE"/>
    <property type="match status" value="1"/>
</dbReference>
<evidence type="ECO:0000256" key="1">
    <source>
        <dbReference type="ARBA" id="ARBA00009995"/>
    </source>
</evidence>
<evidence type="ECO:0000256" key="5">
    <source>
        <dbReference type="RuleBase" id="RU362057"/>
    </source>
</evidence>
<name>A0A397XIC4_BRACM</name>
<organism evidence="6 7">
    <name type="scientific">Brassica campestris</name>
    <name type="common">Field mustard</name>
    <dbReference type="NCBI Taxonomy" id="3711"/>
    <lineage>
        <taxon>Eukaryota</taxon>
        <taxon>Viridiplantae</taxon>
        <taxon>Streptophyta</taxon>
        <taxon>Embryophyta</taxon>
        <taxon>Tracheophyta</taxon>
        <taxon>Spermatophyta</taxon>
        <taxon>Magnoliopsida</taxon>
        <taxon>eudicotyledons</taxon>
        <taxon>Gunneridae</taxon>
        <taxon>Pentapetalae</taxon>
        <taxon>rosids</taxon>
        <taxon>malvids</taxon>
        <taxon>Brassicales</taxon>
        <taxon>Brassicaceae</taxon>
        <taxon>Brassiceae</taxon>
        <taxon>Brassica</taxon>
    </lineage>
</organism>
<dbReference type="Proteomes" id="UP000264353">
    <property type="component" value="Chromosome A10"/>
</dbReference>
<dbReference type="EMBL" id="CM010637">
    <property type="protein sequence ID" value="RID40462.1"/>
    <property type="molecule type" value="Genomic_DNA"/>
</dbReference>
<dbReference type="SUPFAM" id="SSF53756">
    <property type="entry name" value="UDP-Glycosyltransferase/glycogen phosphorylase"/>
    <property type="match status" value="1"/>
</dbReference>
<accession>A0A397XIC4</accession>
<protein>
    <recommendedName>
        <fullName evidence="5">Glycosyltransferase</fullName>
        <ecNumber evidence="5">2.4.1.-</ecNumber>
    </recommendedName>
</protein>
<dbReference type="PANTHER" id="PTHR48048">
    <property type="entry name" value="GLYCOSYLTRANSFERASE"/>
    <property type="match status" value="1"/>
</dbReference>
<evidence type="ECO:0000256" key="2">
    <source>
        <dbReference type="ARBA" id="ARBA00022676"/>
    </source>
</evidence>
<dbReference type="FunFam" id="3.40.50.2000:FF:000080">
    <property type="entry name" value="Glycosyltransferase"/>
    <property type="match status" value="1"/>
</dbReference>
<dbReference type="EC" id="2.4.1.-" evidence="5"/>
<dbReference type="Gene3D" id="3.40.50.2000">
    <property type="entry name" value="Glycogen Phosphorylase B"/>
    <property type="match status" value="2"/>
</dbReference>
<proteinExistence type="inferred from homology"/>
<dbReference type="FunFam" id="3.40.50.2000:FF:000056">
    <property type="entry name" value="Glycosyltransferase"/>
    <property type="match status" value="1"/>
</dbReference>
<reference evidence="6 7" key="1">
    <citation type="submission" date="2018-06" db="EMBL/GenBank/DDBJ databases">
        <title>WGS assembly of Brassica rapa FPsc.</title>
        <authorList>
            <person name="Bowman J."/>
            <person name="Kohchi T."/>
            <person name="Yamato K."/>
            <person name="Jenkins J."/>
            <person name="Shu S."/>
            <person name="Ishizaki K."/>
            <person name="Yamaoka S."/>
            <person name="Nishihama R."/>
            <person name="Nakamura Y."/>
            <person name="Berger F."/>
            <person name="Adam C."/>
            <person name="Aki S."/>
            <person name="Althoff F."/>
            <person name="Araki T."/>
            <person name="Arteaga-Vazquez M."/>
            <person name="Balasubrmanian S."/>
            <person name="Bauer D."/>
            <person name="Boehm C."/>
            <person name="Briginshaw L."/>
            <person name="Caballero-Perez J."/>
            <person name="Catarino B."/>
            <person name="Chen F."/>
            <person name="Chiyoda S."/>
            <person name="Chovatia M."/>
            <person name="Davies K."/>
            <person name="Delmans M."/>
            <person name="Demura T."/>
            <person name="Dierschke T."/>
            <person name="Dolan L."/>
            <person name="Dorantes-Acosta A."/>
            <person name="Eklund D."/>
            <person name="Florent S."/>
            <person name="Flores-Sandoval E."/>
            <person name="Fujiyama A."/>
            <person name="Fukuzawa H."/>
            <person name="Galik B."/>
            <person name="Grimanelli D."/>
            <person name="Grimwood J."/>
            <person name="Grossniklaus U."/>
            <person name="Hamada T."/>
            <person name="Haseloff J."/>
            <person name="Hetherington A."/>
            <person name="Higo A."/>
            <person name="Hirakawa Y."/>
            <person name="Hundley H."/>
            <person name="Ikeda Y."/>
            <person name="Inoue K."/>
            <person name="Inoue S."/>
            <person name="Ishida S."/>
            <person name="Jia Q."/>
            <person name="Kakita M."/>
            <person name="Kanazawa T."/>
            <person name="Kawai Y."/>
            <person name="Kawashima T."/>
            <person name="Kennedy M."/>
            <person name="Kinose K."/>
            <person name="Kinoshita T."/>
            <person name="Kohara Y."/>
            <person name="Koide E."/>
            <person name="Komatsu K."/>
            <person name="Kopischke S."/>
            <person name="Kubo M."/>
            <person name="Kyozuka J."/>
            <person name="Lagercrantz U."/>
            <person name="Lin S."/>
            <person name="Lindquist E."/>
            <person name="Lipzen A."/>
            <person name="Lu C."/>
            <person name="Luna E."/>
            <person name="Martienssen R."/>
            <person name="Minamino N."/>
            <person name="Mizutani M."/>
            <person name="Mizutani M."/>
            <person name="Mochizuki N."/>
            <person name="Monte I."/>
            <person name="Mosher R."/>
            <person name="Nagasaki H."/>
            <person name="Nakagami H."/>
            <person name="Naramoto S."/>
            <person name="Nishitani K."/>
            <person name="Ohtani M."/>
            <person name="Okamoto T."/>
            <person name="Okumura M."/>
            <person name="Phillips J."/>
            <person name="Pollak B."/>
            <person name="Reinders A."/>
            <person name="Roevekamp M."/>
            <person name="Sano R."/>
            <person name="Sawa S."/>
            <person name="Schmid M."/>
            <person name="Shirakawa M."/>
            <person name="Solano R."/>
            <person name="Spunde A."/>
            <person name="Suetsugu N."/>
            <person name="Sugano S."/>
            <person name="Sugiyama A."/>
            <person name="Sun R."/>
            <person name="Suzuki Y."/>
            <person name="Takenaka M."/>
            <person name="Takezawa D."/>
            <person name="Tomogane H."/>
            <person name="Tsuzuki M."/>
            <person name="Ueda T."/>
            <person name="Umeda M."/>
            <person name="Ward J."/>
            <person name="Watanabe Y."/>
            <person name="Yazaki K."/>
            <person name="Yokoyama R."/>
            <person name="Yoshitake Y."/>
            <person name="Yotsui I."/>
            <person name="Zachgo S."/>
            <person name="Schmutz J."/>
        </authorList>
    </citation>
    <scope>NUCLEOTIDE SEQUENCE [LARGE SCALE GENOMIC DNA]</scope>
    <source>
        <strain evidence="7">cv. B-3</strain>
    </source>
</reference>
<dbReference type="CDD" id="cd03784">
    <property type="entry name" value="GT1_Gtf-like"/>
    <property type="match status" value="1"/>
</dbReference>
<evidence type="ECO:0000313" key="6">
    <source>
        <dbReference type="EMBL" id="RID40462.1"/>
    </source>
</evidence>
<sequence>MEKQDIIFVPSPGAGHLLVSIEFAKSLIKRDTRIHTITILHWTLPFVPQSKNSAKSLLASEPRIRLLPLPEIQNPPPLELFFKASEAYLLDFTKKTVPLVREALSALVSPRNGTESVRIAGLVLDFFCVPLIDVGNEFKLPSYIFLTCNAGFLGMMKYLPERHSRTPSELDLSSGEEEEHSIPGYVCPVPTKVMPPGQFVRESYEAWVEIAAKLHEAKGILVNSFTSLEKNAFDYFARRHENYPPVYPVGPVLNLEDRPSPNLDPADKDRIMTWLEEKPESSVVYLCFGSFGIHGESQIKEIARALELSGHRFLWSIRTNPMEKACPYDLLPEGFRDRTEGKGLVCGWAPQVEVLAHKAIGGFVSHCGWNSVLESLWFGVPIATWPMYAEQQLNAFTMVKELGLAVELRMDYVAANGEVVKAEEIAGAVRSLMDGEDTPRKRVKEMAEAARLAVKDGGSSFVAVKRFNDELMGRAF</sequence>
<comment type="similarity">
    <text evidence="1 4">Belongs to the UDP-glycosyltransferase family.</text>
</comment>
<dbReference type="GO" id="GO:0035251">
    <property type="term" value="F:UDP-glucosyltransferase activity"/>
    <property type="evidence" value="ECO:0007669"/>
    <property type="project" value="InterPro"/>
</dbReference>
<evidence type="ECO:0000256" key="3">
    <source>
        <dbReference type="ARBA" id="ARBA00022679"/>
    </source>
</evidence>
<dbReference type="Pfam" id="PF00201">
    <property type="entry name" value="UDPGT"/>
    <property type="match status" value="1"/>
</dbReference>
<keyword evidence="2 4" id="KW-0328">Glycosyltransferase</keyword>
<dbReference type="InterPro" id="IPR035595">
    <property type="entry name" value="UDP_glycos_trans_CS"/>
</dbReference>
<keyword evidence="3 4" id="KW-0808">Transferase</keyword>
<evidence type="ECO:0000256" key="4">
    <source>
        <dbReference type="RuleBase" id="RU003718"/>
    </source>
</evidence>
<evidence type="ECO:0000313" key="7">
    <source>
        <dbReference type="Proteomes" id="UP000264353"/>
    </source>
</evidence>
<dbReference type="InterPro" id="IPR002213">
    <property type="entry name" value="UDP_glucos_trans"/>
</dbReference>
<gene>
    <name evidence="6" type="ORF">BRARA_J00503</name>
</gene>
<dbReference type="AlphaFoldDB" id="A0A397XIC4"/>
<dbReference type="InterPro" id="IPR050481">
    <property type="entry name" value="UDP-glycosyltransf_plant"/>
</dbReference>